<feature type="compositionally biased region" description="Low complexity" evidence="10">
    <location>
        <begin position="634"/>
        <end position="648"/>
    </location>
</feature>
<feature type="region of interest" description="Disordered" evidence="10">
    <location>
        <begin position="584"/>
        <end position="667"/>
    </location>
</feature>
<dbReference type="Gene3D" id="3.30.40.10">
    <property type="entry name" value="Zinc/RING finger domain, C3HC4 (zinc finger)"/>
    <property type="match status" value="2"/>
</dbReference>
<dbReference type="GO" id="GO:0042393">
    <property type="term" value="F:histone binding"/>
    <property type="evidence" value="ECO:0007669"/>
    <property type="project" value="UniProtKB-ARBA"/>
</dbReference>
<dbReference type="Proteomes" id="UP001165780">
    <property type="component" value="Unplaced"/>
</dbReference>
<dbReference type="InterPro" id="IPR034732">
    <property type="entry name" value="EPHD"/>
</dbReference>
<evidence type="ECO:0000256" key="10">
    <source>
        <dbReference type="SAM" id="MobiDB-lite"/>
    </source>
</evidence>
<dbReference type="InterPro" id="IPR001965">
    <property type="entry name" value="Znf_PHD"/>
</dbReference>
<feature type="compositionally biased region" description="Polar residues" evidence="10">
    <location>
        <begin position="584"/>
        <end position="614"/>
    </location>
</feature>
<evidence type="ECO:0000256" key="7">
    <source>
        <dbReference type="ARBA" id="ARBA00023242"/>
    </source>
</evidence>
<dbReference type="InterPro" id="IPR049773">
    <property type="entry name" value="AF10-like_CC"/>
</dbReference>
<feature type="domain" description="PHD-type" evidence="12">
    <location>
        <begin position="79"/>
        <end position="198"/>
    </location>
</feature>
<sequence>MVSSDRPVSLEDEVSHSMKEMIGGCCVCSDERGWAENPLVYCDGHGCSVAVHQACYGIVQVPTGPWFCRKCESQERAARVRCELCPHKDGALKRTDNGGWAHVVCALYIPEVQFANVSTMEPIVLQSVPHDRYNKTCYICDEQGRESKAATGACMTCNKHGCRQAFHVTCAQFAGLLCEEEGNGADNVQYCGYCKYHFSKLKKSKRGSNRSYDQSLSDSSSHSQDKHHEKEKKKYKEKDKHKQKHKKQPEPSPALVPSLTVTTEKTYTSTSSNSISGSLKRLEDTAARFTNANFQEVSAHTTSGKDVSEARGSEGKGKKSSAHSSGQRGRKPGGRNPGTTVSAASPFQQEISMQYRHDGACPTASIYNSNDVAVSFPNVVSGSGSSTPVSSSHLPQQSSGHLQQVGALSPSAASSAAPAVATTQANTLSGSSLSQAPSHMYGNRLNPNSSMAALIVQSENSQTDQDLGDNGRSLAGRGSSPRGSLSPRSPVSSLQIRYDQPVNSSLENLPPVAASIEQLLERQWSEGQQFLLEQGTPSDILGMLKSLHQLQVENRRLEEQIKNLTAKKERLQLLNAQLSVPFPTITTNPSPSHQMHAFSAQNAPTTDSLNSSKSPHLGNSFLPDNSLPVLNQDLTSSGQSTSSSSALSTPPPAGQSPAQPGSGVSGVQQVNGVTVGALAGGMQTVTSTIPAVPGVGGIIGALPGNQLAINGIVGALNGVIQTPVTISQNPTPLTHTTVPPNATHPMPATLTNSASGLGLLSDQQRQIYLHQQQFQQLLNSQQLTPEQHQALLYQLMQQHHHQQHHQPELQQLQMPGPTQIPINNLLAGTQAPPLHPATTNPFLTIHGDGASQKVTRLSDKTGPVTQEKS</sequence>
<feature type="region of interest" description="Disordered" evidence="10">
    <location>
        <begin position="459"/>
        <end position="493"/>
    </location>
</feature>
<evidence type="ECO:0000256" key="6">
    <source>
        <dbReference type="ARBA" id="ARBA00022833"/>
    </source>
</evidence>
<dbReference type="GeneID" id="109273656"/>
<dbReference type="FunFam" id="3.30.40.10:FF:000042">
    <property type="entry name" value="protein AF-10 isoform X1"/>
    <property type="match status" value="1"/>
</dbReference>
<keyword evidence="9" id="KW-0175">Coiled coil</keyword>
<evidence type="ECO:0000259" key="12">
    <source>
        <dbReference type="PROSITE" id="PS51805"/>
    </source>
</evidence>
<evidence type="ECO:0000256" key="1">
    <source>
        <dbReference type="ARBA" id="ARBA00004123"/>
    </source>
</evidence>
<keyword evidence="4" id="KW-0677">Repeat</keyword>
<feature type="compositionally biased region" description="Basic and acidic residues" evidence="10">
    <location>
        <begin position="306"/>
        <end position="317"/>
    </location>
</feature>
<reference evidence="14" key="1">
    <citation type="submission" date="2025-08" db="UniProtKB">
        <authorList>
            <consortium name="RefSeq"/>
        </authorList>
    </citation>
    <scope>IDENTIFICATION</scope>
    <source>
        <tissue evidence="14">Whole blood</tissue>
    </source>
</reference>
<feature type="region of interest" description="Disordered" evidence="10">
    <location>
        <begin position="827"/>
        <end position="869"/>
    </location>
</feature>
<feature type="compositionally biased region" description="Low complexity" evidence="10">
    <location>
        <begin position="381"/>
        <end position="392"/>
    </location>
</feature>
<dbReference type="AlphaFoldDB" id="A0A9V1G6M0"/>
<evidence type="ECO:0000256" key="9">
    <source>
        <dbReference type="SAM" id="Coils"/>
    </source>
</evidence>
<dbReference type="CTD" id="8028"/>
<feature type="region of interest" description="Disordered" evidence="10">
    <location>
        <begin position="206"/>
        <end position="260"/>
    </location>
</feature>
<keyword evidence="13" id="KW-1185">Reference proteome</keyword>
<comment type="subcellular location">
    <subcellularLocation>
        <location evidence="1">Nucleus</location>
    </subcellularLocation>
</comment>
<evidence type="ECO:0000256" key="5">
    <source>
        <dbReference type="ARBA" id="ARBA00022771"/>
    </source>
</evidence>
<dbReference type="CDD" id="cd15708">
    <property type="entry name" value="ePHD_AF10"/>
    <property type="match status" value="1"/>
</dbReference>
<evidence type="ECO:0000256" key="8">
    <source>
        <dbReference type="PROSITE-ProRule" id="PRU00146"/>
    </source>
</evidence>
<dbReference type="CDD" id="cd15574">
    <property type="entry name" value="PHD_AF10_AF17"/>
    <property type="match status" value="1"/>
</dbReference>
<proteinExistence type="predicted"/>
<dbReference type="SMART" id="SM00249">
    <property type="entry name" value="PHD"/>
    <property type="match status" value="2"/>
</dbReference>
<gene>
    <name evidence="14" type="primary">MLLT10</name>
</gene>
<dbReference type="InterPro" id="IPR019787">
    <property type="entry name" value="Znf_PHD-finger"/>
</dbReference>
<dbReference type="PROSITE" id="PS51805">
    <property type="entry name" value="EPHD"/>
    <property type="match status" value="1"/>
</dbReference>
<name>A0A9V1G6M0_PANPR</name>
<keyword evidence="5 8" id="KW-0863">Zinc-finger</keyword>
<dbReference type="InterPro" id="IPR011011">
    <property type="entry name" value="Znf_FYVE_PHD"/>
</dbReference>
<evidence type="ECO:0000256" key="2">
    <source>
        <dbReference type="ARBA" id="ARBA00022553"/>
    </source>
</evidence>
<dbReference type="GO" id="GO:0008270">
    <property type="term" value="F:zinc ion binding"/>
    <property type="evidence" value="ECO:0007669"/>
    <property type="project" value="UniProtKB-KW"/>
</dbReference>
<dbReference type="SUPFAM" id="SSF57903">
    <property type="entry name" value="FYVE/PHD zinc finger"/>
    <property type="match status" value="1"/>
</dbReference>
<dbReference type="InterPro" id="IPR013083">
    <property type="entry name" value="Znf_RING/FYVE/PHD"/>
</dbReference>
<dbReference type="PANTHER" id="PTHR13793:SF93">
    <property type="entry name" value="PROTEIN AF-10"/>
    <property type="match status" value="1"/>
</dbReference>
<evidence type="ECO:0000256" key="4">
    <source>
        <dbReference type="ARBA" id="ARBA00022737"/>
    </source>
</evidence>
<feature type="compositionally biased region" description="Low complexity" evidence="10">
    <location>
        <begin position="211"/>
        <end position="222"/>
    </location>
</feature>
<dbReference type="GO" id="GO:0005634">
    <property type="term" value="C:nucleus"/>
    <property type="evidence" value="ECO:0007669"/>
    <property type="project" value="UniProtKB-SubCell"/>
</dbReference>
<dbReference type="RefSeq" id="XP_019316139.2">
    <property type="nucleotide sequence ID" value="XM_019460594.2"/>
</dbReference>
<feature type="compositionally biased region" description="Basic and acidic residues" evidence="10">
    <location>
        <begin position="223"/>
        <end position="240"/>
    </location>
</feature>
<feature type="compositionally biased region" description="Low complexity" evidence="10">
    <location>
        <begin position="655"/>
        <end position="667"/>
    </location>
</feature>
<dbReference type="Pfam" id="PF13831">
    <property type="entry name" value="PHD_2"/>
    <property type="match status" value="1"/>
</dbReference>
<organism evidence="13 14">
    <name type="scientific">Panthera pardus</name>
    <name type="common">Leopard</name>
    <name type="synonym">Felis pardus</name>
    <dbReference type="NCBI Taxonomy" id="9691"/>
    <lineage>
        <taxon>Eukaryota</taxon>
        <taxon>Metazoa</taxon>
        <taxon>Chordata</taxon>
        <taxon>Craniata</taxon>
        <taxon>Vertebrata</taxon>
        <taxon>Euteleostomi</taxon>
        <taxon>Mammalia</taxon>
        <taxon>Eutheria</taxon>
        <taxon>Laurasiatheria</taxon>
        <taxon>Carnivora</taxon>
        <taxon>Feliformia</taxon>
        <taxon>Felidae</taxon>
        <taxon>Pantherinae</taxon>
        <taxon>Panthera</taxon>
    </lineage>
</organism>
<feature type="domain" description="PHD-type" evidence="11">
    <location>
        <begin position="22"/>
        <end position="74"/>
    </location>
</feature>
<evidence type="ECO:0000313" key="14">
    <source>
        <dbReference type="RefSeq" id="XP_019316139.2"/>
    </source>
</evidence>
<dbReference type="InterPro" id="IPR050701">
    <property type="entry name" value="Histone_Mod_Regulator"/>
</dbReference>
<evidence type="ECO:0000313" key="13">
    <source>
        <dbReference type="Proteomes" id="UP001165780"/>
    </source>
</evidence>
<dbReference type="InterPro" id="IPR049781">
    <property type="entry name" value="AF10/AF17_PHD"/>
</dbReference>
<protein>
    <submittedName>
        <fullName evidence="14">Protein AF-10 isoform X13</fullName>
    </submittedName>
</protein>
<feature type="compositionally biased region" description="Polar residues" evidence="10">
    <location>
        <begin position="393"/>
        <end position="402"/>
    </location>
</feature>
<dbReference type="GO" id="GO:0031491">
    <property type="term" value="F:nucleosome binding"/>
    <property type="evidence" value="ECO:0007669"/>
    <property type="project" value="TreeGrafter"/>
</dbReference>
<dbReference type="InterPro" id="IPR019786">
    <property type="entry name" value="Zinc_finger_PHD-type_CS"/>
</dbReference>
<feature type="region of interest" description="Disordered" evidence="10">
    <location>
        <begin position="296"/>
        <end position="342"/>
    </location>
</feature>
<dbReference type="CDD" id="cd20901">
    <property type="entry name" value="CC_AF10"/>
    <property type="match status" value="1"/>
</dbReference>
<evidence type="ECO:0000256" key="3">
    <source>
        <dbReference type="ARBA" id="ARBA00022723"/>
    </source>
</evidence>
<dbReference type="PROSITE" id="PS50016">
    <property type="entry name" value="ZF_PHD_2"/>
    <property type="match status" value="2"/>
</dbReference>
<dbReference type="PROSITE" id="PS01359">
    <property type="entry name" value="ZF_PHD_1"/>
    <property type="match status" value="1"/>
</dbReference>
<keyword evidence="3" id="KW-0479">Metal-binding</keyword>
<feature type="compositionally biased region" description="Polar residues" evidence="10">
    <location>
        <begin position="296"/>
        <end position="305"/>
    </location>
</feature>
<keyword evidence="2" id="KW-0597">Phosphoprotein</keyword>
<dbReference type="Pfam" id="PF13832">
    <property type="entry name" value="zf-HC5HC2H_2"/>
    <property type="match status" value="1"/>
</dbReference>
<dbReference type="FunFam" id="3.30.40.10:FF:000053">
    <property type="entry name" value="protein AF-10 isoform X2"/>
    <property type="match status" value="1"/>
</dbReference>
<feature type="region of interest" description="Disordered" evidence="10">
    <location>
        <begin position="381"/>
        <end position="410"/>
    </location>
</feature>
<keyword evidence="7" id="KW-0539">Nucleus</keyword>
<feature type="compositionally biased region" description="Low complexity" evidence="10">
    <location>
        <begin position="471"/>
        <end position="493"/>
    </location>
</feature>
<accession>A0A9V1G6M0</accession>
<feature type="domain" description="PHD-type" evidence="11">
    <location>
        <begin position="134"/>
        <end position="197"/>
    </location>
</feature>
<dbReference type="PANTHER" id="PTHR13793">
    <property type="entry name" value="PHD FINGER PROTEINS"/>
    <property type="match status" value="1"/>
</dbReference>
<dbReference type="InterPro" id="IPR049775">
    <property type="entry name" value="AF10_ePHD"/>
</dbReference>
<evidence type="ECO:0000259" key="11">
    <source>
        <dbReference type="PROSITE" id="PS50016"/>
    </source>
</evidence>
<keyword evidence="6" id="KW-0862">Zinc</keyword>
<dbReference type="GO" id="GO:0006357">
    <property type="term" value="P:regulation of transcription by RNA polymerase II"/>
    <property type="evidence" value="ECO:0007669"/>
    <property type="project" value="TreeGrafter"/>
</dbReference>
<feature type="coiled-coil region" evidence="9">
    <location>
        <begin position="540"/>
        <end position="577"/>
    </location>
</feature>